<name>A0A7S3L6I0_9STRA</name>
<dbReference type="PANTHER" id="PTHR15239">
    <property type="entry name" value="NUCLEAR EXPORT MEDIATOR FACTOR NEMF"/>
    <property type="match status" value="1"/>
</dbReference>
<dbReference type="GO" id="GO:1990112">
    <property type="term" value="C:RQC complex"/>
    <property type="evidence" value="ECO:0007669"/>
    <property type="project" value="TreeGrafter"/>
</dbReference>
<dbReference type="Pfam" id="PF05670">
    <property type="entry name" value="NFACT-R_1"/>
    <property type="match status" value="1"/>
</dbReference>
<feature type="region of interest" description="Disordered" evidence="1">
    <location>
        <begin position="276"/>
        <end position="312"/>
    </location>
</feature>
<dbReference type="PANTHER" id="PTHR15239:SF6">
    <property type="entry name" value="RIBOSOME QUALITY CONTROL COMPLEX SUBUNIT NEMF"/>
    <property type="match status" value="1"/>
</dbReference>
<dbReference type="AlphaFoldDB" id="A0A7S3L6I0"/>
<feature type="region of interest" description="Disordered" evidence="1">
    <location>
        <begin position="421"/>
        <end position="474"/>
    </location>
</feature>
<reference evidence="3" key="1">
    <citation type="submission" date="2021-01" db="EMBL/GenBank/DDBJ databases">
        <authorList>
            <person name="Corre E."/>
            <person name="Pelletier E."/>
            <person name="Niang G."/>
            <person name="Scheremetjew M."/>
            <person name="Finn R."/>
            <person name="Kale V."/>
            <person name="Holt S."/>
            <person name="Cochrane G."/>
            <person name="Meng A."/>
            <person name="Brown T."/>
            <person name="Cohen L."/>
        </authorList>
    </citation>
    <scope>NUCLEOTIDE SEQUENCE</scope>
    <source>
        <strain evidence="3">CCMP127</strain>
    </source>
</reference>
<feature type="compositionally biased region" description="Basic and acidic residues" evidence="1">
    <location>
        <begin position="279"/>
        <end position="302"/>
    </location>
</feature>
<evidence type="ECO:0000313" key="3">
    <source>
        <dbReference type="EMBL" id="CAE0412103.1"/>
    </source>
</evidence>
<protein>
    <recommendedName>
        <fullName evidence="2">NFACT RNA-binding domain-containing protein</fullName>
    </recommendedName>
</protein>
<feature type="domain" description="NFACT RNA-binding" evidence="2">
    <location>
        <begin position="313"/>
        <end position="406"/>
    </location>
</feature>
<dbReference type="GO" id="GO:0043023">
    <property type="term" value="F:ribosomal large subunit binding"/>
    <property type="evidence" value="ECO:0007669"/>
    <property type="project" value="TreeGrafter"/>
</dbReference>
<dbReference type="EMBL" id="HBIM01011289">
    <property type="protein sequence ID" value="CAE0412103.1"/>
    <property type="molecule type" value="Transcribed_RNA"/>
</dbReference>
<evidence type="ECO:0000256" key="1">
    <source>
        <dbReference type="SAM" id="MobiDB-lite"/>
    </source>
</evidence>
<accession>A0A7S3L6I0</accession>
<feature type="region of interest" description="Disordered" evidence="1">
    <location>
        <begin position="65"/>
        <end position="91"/>
    </location>
</feature>
<evidence type="ECO:0000259" key="2">
    <source>
        <dbReference type="Pfam" id="PF05670"/>
    </source>
</evidence>
<organism evidence="3">
    <name type="scientific">Amphora coffeiformis</name>
    <dbReference type="NCBI Taxonomy" id="265554"/>
    <lineage>
        <taxon>Eukaryota</taxon>
        <taxon>Sar</taxon>
        <taxon>Stramenopiles</taxon>
        <taxon>Ochrophyta</taxon>
        <taxon>Bacillariophyta</taxon>
        <taxon>Bacillariophyceae</taxon>
        <taxon>Bacillariophycidae</taxon>
        <taxon>Thalassiophysales</taxon>
        <taxon>Catenulaceae</taxon>
        <taxon>Amphora</taxon>
    </lineage>
</organism>
<sequence length="474" mass="53158">MLSHLFGFPSKRKLVIFTSLLFPTRVDGFVLPSTALERISLKWHADFAFNNVFVSPTRRPFHALSQNSNDSFGTKTSSSGVDSWESDDDSSTEFDADYLSDFGDDDNQIEKNDGDSTSDDPLFLEYQQWKEALEKCASGLDKKQRSLHSELEKAESMEDTVQRAELITSNMYLFTPGVRTATVNDWNRDGVEVELTLDKAYDSASAEADALFQQVRKLKRGSQIILPLLDEIEEGKEILSEIEADFSAAFSPDGTVNENVLRLVQDRLLRTCKTTGFREPMDSDHSTTENKKGPVRNQRQDKPALGTPASNVRKFTSPGGCVVFVGRNRRGNEYLTFNIARGEDIWMHARGCPGAHVLIQQRRGSPPATEACLQFGADLAIFYSDARSETSFDVTTTEPKHLLKPRGAPLGAVKLRQESGTLVGRPDSVPEECKQARDASGQETEYRFQNKAKHRRRTTEAAKKQRDKRRANKK</sequence>
<dbReference type="Pfam" id="PF05833">
    <property type="entry name" value="NFACT_N"/>
    <property type="match status" value="1"/>
</dbReference>
<proteinExistence type="predicted"/>
<feature type="compositionally biased region" description="Basic residues" evidence="1">
    <location>
        <begin position="465"/>
        <end position="474"/>
    </location>
</feature>
<dbReference type="InterPro" id="IPR008532">
    <property type="entry name" value="NFACT_RNA-bd"/>
</dbReference>
<feature type="compositionally biased region" description="Polar residues" evidence="1">
    <location>
        <begin position="65"/>
        <end position="76"/>
    </location>
</feature>
<dbReference type="GO" id="GO:0000049">
    <property type="term" value="F:tRNA binding"/>
    <property type="evidence" value="ECO:0007669"/>
    <property type="project" value="TreeGrafter"/>
</dbReference>
<dbReference type="InterPro" id="IPR051608">
    <property type="entry name" value="RQC_Subunit_NEMF"/>
</dbReference>
<dbReference type="GO" id="GO:0072344">
    <property type="term" value="P:rescue of stalled ribosome"/>
    <property type="evidence" value="ECO:0007669"/>
    <property type="project" value="TreeGrafter"/>
</dbReference>
<gene>
    <name evidence="3" type="ORF">ACOF00016_LOCUS9378</name>
</gene>